<dbReference type="AlphaFoldDB" id="Q21U35"/>
<dbReference type="EMBL" id="CP000267">
    <property type="protein sequence ID" value="ABD70718.1"/>
    <property type="molecule type" value="Genomic_DNA"/>
</dbReference>
<accession>Q21U35</accession>
<dbReference type="STRING" id="338969.Rfer_3007"/>
<gene>
    <name evidence="1" type="ordered locus">Rfer_3007</name>
</gene>
<dbReference type="HOGENOM" id="CLU_2773197_0_0_4"/>
<evidence type="ECO:0000313" key="1">
    <source>
        <dbReference type="EMBL" id="ABD70718.1"/>
    </source>
</evidence>
<dbReference type="KEGG" id="rfr:Rfer_3007"/>
<proteinExistence type="predicted"/>
<evidence type="ECO:0000313" key="2">
    <source>
        <dbReference type="Proteomes" id="UP000008332"/>
    </source>
</evidence>
<sequence>MRRISMKDSPPSANVESALQEIGAALFELRDALVELSMSMRDWQFETDMERRRAAELSVQQLLKKVTSD</sequence>
<reference evidence="2" key="1">
    <citation type="submission" date="2006-02" db="EMBL/GenBank/DDBJ databases">
        <title>Complete sequence of chromosome of Rhodoferax ferrireducens DSM 15236.</title>
        <authorList>
            <person name="Copeland A."/>
            <person name="Lucas S."/>
            <person name="Lapidus A."/>
            <person name="Barry K."/>
            <person name="Detter J.C."/>
            <person name="Glavina del Rio T."/>
            <person name="Hammon N."/>
            <person name="Israni S."/>
            <person name="Pitluck S."/>
            <person name="Brettin T."/>
            <person name="Bruce D."/>
            <person name="Han C."/>
            <person name="Tapia R."/>
            <person name="Gilna P."/>
            <person name="Kiss H."/>
            <person name="Schmutz J."/>
            <person name="Larimer F."/>
            <person name="Land M."/>
            <person name="Kyrpides N."/>
            <person name="Ivanova N."/>
            <person name="Richardson P."/>
        </authorList>
    </citation>
    <scope>NUCLEOTIDE SEQUENCE [LARGE SCALE GENOMIC DNA]</scope>
    <source>
        <strain evidence="2">ATCC BAA-621 / DSM 15236 / T118</strain>
    </source>
</reference>
<dbReference type="Proteomes" id="UP000008332">
    <property type="component" value="Chromosome"/>
</dbReference>
<organism evidence="1 2">
    <name type="scientific">Albidiferax ferrireducens (strain ATCC BAA-621 / DSM 15236 / T118)</name>
    <name type="common">Rhodoferax ferrireducens</name>
    <dbReference type="NCBI Taxonomy" id="338969"/>
    <lineage>
        <taxon>Bacteria</taxon>
        <taxon>Pseudomonadati</taxon>
        <taxon>Pseudomonadota</taxon>
        <taxon>Betaproteobacteria</taxon>
        <taxon>Burkholderiales</taxon>
        <taxon>Comamonadaceae</taxon>
        <taxon>Rhodoferax</taxon>
    </lineage>
</organism>
<keyword evidence="2" id="KW-1185">Reference proteome</keyword>
<name>Q21U35_ALBFT</name>
<protein>
    <submittedName>
        <fullName evidence="1">Uncharacterized protein</fullName>
    </submittedName>
</protein>